<comment type="caution">
    <text evidence="1">The sequence shown here is derived from an EMBL/GenBank/DDBJ whole genome shotgun (WGS) entry which is preliminary data.</text>
</comment>
<reference evidence="1 2" key="1">
    <citation type="submission" date="2016-09" db="EMBL/GenBank/DDBJ databases">
        <title>Xenorhabdus thuongxuanensis sp. nov. and Xenorhabdus eapokensis sp. nov., isolated from Steinernema species.</title>
        <authorList>
            <person name="Kaempfer P."/>
            <person name="Tobias N.J."/>
            <person name="Phan Ke L."/>
            <person name="Bode H.B."/>
            <person name="Glaeser S.P."/>
        </authorList>
    </citation>
    <scope>NUCLEOTIDE SEQUENCE [LARGE SCALE GENOMIC DNA]</scope>
    <source>
        <strain evidence="1 2">DL20</strain>
    </source>
</reference>
<dbReference type="EMBL" id="MKGQ01000001">
    <property type="protein sequence ID" value="OKP05700.1"/>
    <property type="molecule type" value="Genomic_DNA"/>
</dbReference>
<evidence type="ECO:0000313" key="2">
    <source>
        <dbReference type="Proteomes" id="UP000186268"/>
    </source>
</evidence>
<sequence length="509" mass="56626">MANMTTVPADGKNIIKGQPFSVVVSISGEANIQNTVEVSAVLPPGVTLLKTFPGKVDKKIYSQQLIFQADESSDAHKISFTSNSPSKVHTEVTYHPVDNPDLNPDTCVLRGATAYLYDSKPVGLTGSGPGKDNPFVSASINPMLNQGGGAISNYDIPLRTTAPLRIYTEDMDEIFPYDIDRDNKFYYYLIQKTSSAAVNLKIYATQNVHKFVTLDTIFNDEKYSQRQIIFITTVSTDVSDSLEPPNIEETYFSSTLTRPEQQVDEFTFMVPSYEGAQIGDFIIGFVTDDKKDTFKKGLFVGQLTTEESGSYRLKADYNDLYSGDNHISYVTLNQTGMPVRSKLNYIYYDNGGINGPSSFDGHRTLVAPEVYDQYGQYIGKFDPINIYSIGTKGLEVWLLSDPTNPDHTIAVGDQITITAYISHCVDTTSSPPRPLPIQVIEKNHTVKSTEIIKNGDYKYYKATIMPDKLMGYDRADGYDVGVLTIDYSRLAQKQKSKIFTRSFGTVEPH</sequence>
<dbReference type="STRING" id="1873482.Xedl_00185"/>
<protein>
    <submittedName>
        <fullName evidence="1">Uncharacterized protein</fullName>
    </submittedName>
</protein>
<dbReference type="RefSeq" id="WP_074022193.1">
    <property type="nucleotide sequence ID" value="NZ_CAWNAG010000001.1"/>
</dbReference>
<dbReference type="AlphaFoldDB" id="A0A1Q5TZQ2"/>
<dbReference type="OrthoDB" id="6439503at2"/>
<gene>
    <name evidence="1" type="ORF">Xedl_00185</name>
</gene>
<organism evidence="1 2">
    <name type="scientific">Xenorhabdus eapokensis</name>
    <dbReference type="NCBI Taxonomy" id="1873482"/>
    <lineage>
        <taxon>Bacteria</taxon>
        <taxon>Pseudomonadati</taxon>
        <taxon>Pseudomonadota</taxon>
        <taxon>Gammaproteobacteria</taxon>
        <taxon>Enterobacterales</taxon>
        <taxon>Morganellaceae</taxon>
        <taxon>Xenorhabdus</taxon>
    </lineage>
</organism>
<name>A0A1Q5TZQ2_9GAMM</name>
<dbReference type="Proteomes" id="UP000186268">
    <property type="component" value="Unassembled WGS sequence"/>
</dbReference>
<proteinExistence type="predicted"/>
<accession>A0A1Q5TZQ2</accession>
<evidence type="ECO:0000313" key="1">
    <source>
        <dbReference type="EMBL" id="OKP05700.1"/>
    </source>
</evidence>
<keyword evidence="2" id="KW-1185">Reference proteome</keyword>